<feature type="binding site" evidence="7">
    <location>
        <position position="509"/>
    </location>
    <ligand>
        <name>L-glutamate</name>
        <dbReference type="ChEBI" id="CHEBI:29985"/>
    </ligand>
</feature>
<proteinExistence type="inferred from homology"/>
<dbReference type="MEROPS" id="T03.012"/>
<dbReference type="eggNOG" id="KOG2410">
    <property type="taxonomic scope" value="Eukaryota"/>
</dbReference>
<dbReference type="Gene3D" id="3.60.20.40">
    <property type="match status" value="1"/>
</dbReference>
<comment type="pathway">
    <text evidence="3 8">Sulfur metabolism; glutathione metabolism.</text>
</comment>
<dbReference type="OMA" id="ICGMGPP"/>
<keyword evidence="9" id="KW-0732">Signal</keyword>
<dbReference type="NCBIfam" id="TIGR00066">
    <property type="entry name" value="g_glut_trans"/>
    <property type="match status" value="1"/>
</dbReference>
<feature type="active site" description="Nucleophile" evidence="6">
    <location>
        <position position="416"/>
    </location>
</feature>
<feature type="binding site" evidence="7">
    <location>
        <position position="129"/>
    </location>
    <ligand>
        <name>L-glutamate</name>
        <dbReference type="ChEBI" id="CHEBI:29985"/>
    </ligand>
</feature>
<feature type="signal peptide" evidence="9">
    <location>
        <begin position="1"/>
        <end position="22"/>
    </location>
</feature>
<dbReference type="PRINTS" id="PR01210">
    <property type="entry name" value="GGTRANSPTASE"/>
</dbReference>
<dbReference type="Proteomes" id="UP000006310">
    <property type="component" value="Chromosome 6"/>
</dbReference>
<dbReference type="InterPro" id="IPR000101">
    <property type="entry name" value="GGT_peptidase"/>
</dbReference>
<feature type="chain" id="PRO_5003796297" description="Glutathione hydrolase" evidence="9">
    <location>
        <begin position="23"/>
        <end position="606"/>
    </location>
</feature>
<dbReference type="RefSeq" id="XP_022465229.1">
    <property type="nucleotide sequence ID" value="XM_022608766.1"/>
</dbReference>
<feature type="binding site" evidence="7">
    <location>
        <position position="458"/>
    </location>
    <ligand>
        <name>L-glutamate</name>
        <dbReference type="ChEBI" id="CHEBI:29985"/>
    </ligand>
</feature>
<dbReference type="KEGG" id="kng:KNAG_0F03210"/>
<evidence type="ECO:0000256" key="2">
    <source>
        <dbReference type="ARBA" id="ARBA00001089"/>
    </source>
</evidence>
<comment type="similarity">
    <text evidence="4">Belongs to the gamma-glutamyltransferase family.</text>
</comment>
<feature type="binding site" evidence="7">
    <location>
        <begin position="434"/>
        <end position="436"/>
    </location>
    <ligand>
        <name>L-glutamate</name>
        <dbReference type="ChEBI" id="CHEBI:29985"/>
    </ligand>
</feature>
<evidence type="ECO:0000256" key="8">
    <source>
        <dbReference type="RuleBase" id="RU368068"/>
    </source>
</evidence>
<dbReference type="GeneID" id="34526698"/>
<dbReference type="STRING" id="1071383.J7RN78"/>
<dbReference type="UniPathway" id="UPA00204"/>
<dbReference type="GO" id="GO:0006751">
    <property type="term" value="P:glutathione catabolic process"/>
    <property type="evidence" value="ECO:0007669"/>
    <property type="project" value="UniProtKB-UniRule"/>
</dbReference>
<name>J7RN78_HUIN7</name>
<accession>J7RN78</accession>
<dbReference type="InterPro" id="IPR043137">
    <property type="entry name" value="GGT_ssub_C"/>
</dbReference>
<dbReference type="GO" id="GO:0103068">
    <property type="term" value="F:leukotriene C4 gamma-glutamyl transferase activity"/>
    <property type="evidence" value="ECO:0007669"/>
    <property type="project" value="UniProtKB-EC"/>
</dbReference>
<comment type="catalytic activity">
    <reaction evidence="5 8">
        <text>an N-terminal (5-L-glutamyl)-[peptide] + an alpha-amino acid = 5-L-glutamyl amino acid + an N-terminal L-alpha-aminoacyl-[peptide]</text>
        <dbReference type="Rhea" id="RHEA:23904"/>
        <dbReference type="Rhea" id="RHEA-COMP:9780"/>
        <dbReference type="Rhea" id="RHEA-COMP:9795"/>
        <dbReference type="ChEBI" id="CHEBI:77644"/>
        <dbReference type="ChEBI" id="CHEBI:78597"/>
        <dbReference type="ChEBI" id="CHEBI:78599"/>
        <dbReference type="ChEBI" id="CHEBI:78608"/>
        <dbReference type="EC" id="2.3.2.2"/>
    </reaction>
</comment>
<dbReference type="InterPro" id="IPR055262">
    <property type="entry name" value="GGT_CS"/>
</dbReference>
<comment type="catalytic activity">
    <reaction evidence="2 8">
        <text>glutathione + H2O = L-cysteinylglycine + L-glutamate</text>
        <dbReference type="Rhea" id="RHEA:28807"/>
        <dbReference type="ChEBI" id="CHEBI:15377"/>
        <dbReference type="ChEBI" id="CHEBI:29985"/>
        <dbReference type="ChEBI" id="CHEBI:57925"/>
        <dbReference type="ChEBI" id="CHEBI:61694"/>
        <dbReference type="EC" id="3.4.19.13"/>
    </reaction>
</comment>
<comment type="function">
    <text evidence="8">Cleaves the gamma-glutamyl peptide bond of glutathione and glutathione conjugates.</text>
</comment>
<keyword evidence="8" id="KW-0808">Transferase</keyword>
<dbReference type="Gene3D" id="1.10.246.130">
    <property type="match status" value="1"/>
</dbReference>
<sequence length="606" mass="65418">MVTVRALTVTLAALLSCVFGSALDLFARTLPSHNIDISPLDRNATLTPSRKLCLRGDHGAISSDSQLCNELVHDKIVLKFPESNAADHAVTLALCLGMVHFFNSGVGGGGYAVVHNHGARGGDWTADFRETAPRRATEDMFSDPSQSKVGGLAVAVPGELSGAYELYRSMGSGTVQWAQLLEPVITLGNDGWPVGEALEAALVAYESVFLAVPDSWGFVLNSTRTGVLRRGDWIKRPALANTLQILATNGSAAPFYDPRGPLVESMVRSVASEGGLLAPEDFADYTVHVTPALKRRIRCGFAYAPDNDLTVVTSSGSSSGAALLSALGIMDVNRVHPGGDYTAKTTFQLVEAMKWMASARSRLGDYEGVELPARIAQLLEDKWIKNAIQSTAERNSTMANYTAYEPLYEINEPHGTAHFSVVDSRGNAVSLTTTINLLFGSLVHDTTTGVIFNNEMDDFAQRHRSNSFDLAPSAYNLIAPGKRPLSSTAPTVVLNEYGRPDLVIGASGGSRITTSILQGIIRQYWYQMPLLETVAYPRVHHQLLPDVLEVESRAMMGKEIVGELQAMGYTVREAAPKSVLNAIKRVGTSWAAVSDYWRKRGVAVAY</sequence>
<dbReference type="GO" id="GO:0005886">
    <property type="term" value="C:plasma membrane"/>
    <property type="evidence" value="ECO:0007669"/>
    <property type="project" value="TreeGrafter"/>
</dbReference>
<evidence type="ECO:0000256" key="1">
    <source>
        <dbReference type="ARBA" id="ARBA00001049"/>
    </source>
</evidence>
<evidence type="ECO:0000313" key="11">
    <source>
        <dbReference type="Proteomes" id="UP000006310"/>
    </source>
</evidence>
<dbReference type="EC" id="3.4.19.13" evidence="8"/>
<dbReference type="GO" id="GO:0036374">
    <property type="term" value="F:glutathione hydrolase activity"/>
    <property type="evidence" value="ECO:0007669"/>
    <property type="project" value="UniProtKB-UniRule"/>
</dbReference>
<evidence type="ECO:0000256" key="3">
    <source>
        <dbReference type="ARBA" id="ARBA00005115"/>
    </source>
</evidence>
<dbReference type="GO" id="GO:0000324">
    <property type="term" value="C:fungal-type vacuole"/>
    <property type="evidence" value="ECO:0007669"/>
    <property type="project" value="EnsemblFungi"/>
</dbReference>
<dbReference type="SUPFAM" id="SSF56235">
    <property type="entry name" value="N-terminal nucleophile aminohydrolases (Ntn hydrolases)"/>
    <property type="match status" value="1"/>
</dbReference>
<gene>
    <name evidence="10" type="primary">KNAG0F03210</name>
    <name evidence="10" type="ordered locus">KNAG_0F03210</name>
</gene>
<dbReference type="HOGENOM" id="CLU_014813_4_1_1"/>
<evidence type="ECO:0000256" key="9">
    <source>
        <dbReference type="SAM" id="SignalP"/>
    </source>
</evidence>
<evidence type="ECO:0000256" key="4">
    <source>
        <dbReference type="ARBA" id="ARBA00009381"/>
    </source>
</evidence>
<dbReference type="EMBL" id="HE978319">
    <property type="protein sequence ID" value="CCK70983.1"/>
    <property type="molecule type" value="Genomic_DNA"/>
</dbReference>
<reference evidence="10 11" key="1">
    <citation type="journal article" date="2011" name="Proc. Natl. Acad. Sci. U.S.A.">
        <title>Evolutionary erosion of yeast sex chromosomes by mating-type switching accidents.</title>
        <authorList>
            <person name="Gordon J.L."/>
            <person name="Armisen D."/>
            <person name="Proux-Wera E."/>
            <person name="Oheigeartaigh S.S."/>
            <person name="Byrne K.P."/>
            <person name="Wolfe K.H."/>
        </authorList>
    </citation>
    <scope>NUCLEOTIDE SEQUENCE [LARGE SCALE GENOMIC DNA]</scope>
    <source>
        <strain evidence="11">ATCC MYA-139 / BCRC 22969 / CBS 8797 / CCRC 22969 / KCTC 17520 / NBRC 10181 / NCYC 3082</strain>
    </source>
</reference>
<dbReference type="EC" id="2.3.2.2" evidence="8"/>
<dbReference type="PROSITE" id="PS51257">
    <property type="entry name" value="PROKAR_LIPOPROTEIN"/>
    <property type="match status" value="1"/>
</dbReference>
<dbReference type="Pfam" id="PF01019">
    <property type="entry name" value="G_glu_transpept"/>
    <property type="match status" value="1"/>
</dbReference>
<reference evidence="11" key="2">
    <citation type="submission" date="2012-08" db="EMBL/GenBank/DDBJ databases">
        <title>Genome sequence of Kazachstania naganishii.</title>
        <authorList>
            <person name="Gordon J.L."/>
            <person name="Armisen D."/>
            <person name="Proux-Wera E."/>
            <person name="OhEigeartaigh S.S."/>
            <person name="Byrne K.P."/>
            <person name="Wolfe K.H."/>
        </authorList>
    </citation>
    <scope>NUCLEOTIDE SEQUENCE [LARGE SCALE GENOMIC DNA]</scope>
    <source>
        <strain evidence="11">ATCC MYA-139 / BCRC 22969 / CBS 8797 / CCRC 22969 / KCTC 17520 / NBRC 10181 / NCYC 3082</strain>
    </source>
</reference>
<evidence type="ECO:0000313" key="10">
    <source>
        <dbReference type="EMBL" id="CCK70983.1"/>
    </source>
</evidence>
<evidence type="ECO:0000256" key="5">
    <source>
        <dbReference type="ARBA" id="ARBA00047417"/>
    </source>
</evidence>
<dbReference type="PANTHER" id="PTHR11686:SF9">
    <property type="entry name" value="RE13973P"/>
    <property type="match status" value="1"/>
</dbReference>
<keyword evidence="8" id="KW-0378">Hydrolase</keyword>
<dbReference type="GO" id="GO:0006805">
    <property type="term" value="P:xenobiotic metabolic process"/>
    <property type="evidence" value="ECO:0007669"/>
    <property type="project" value="EnsemblFungi"/>
</dbReference>
<dbReference type="PROSITE" id="PS00462">
    <property type="entry name" value="G_GLU_TRANSPEPTIDASE"/>
    <property type="match status" value="1"/>
</dbReference>
<dbReference type="FunFam" id="3.60.20.40:FF:000001">
    <property type="entry name" value="Gamma-glutamyltranspeptidase 1"/>
    <property type="match status" value="1"/>
</dbReference>
<dbReference type="AlphaFoldDB" id="J7RN78"/>
<organism evidence="10 11">
    <name type="scientific">Huiozyma naganishii (strain ATCC MYA-139 / BCRC 22969 / CBS 8797 / KCTC 17520 / NBRC 10181 / NCYC 3082 / Yp74L-3)</name>
    <name type="common">Yeast</name>
    <name type="synonym">Kazachstania naganishii</name>
    <dbReference type="NCBI Taxonomy" id="1071383"/>
    <lineage>
        <taxon>Eukaryota</taxon>
        <taxon>Fungi</taxon>
        <taxon>Dikarya</taxon>
        <taxon>Ascomycota</taxon>
        <taxon>Saccharomycotina</taxon>
        <taxon>Saccharomycetes</taxon>
        <taxon>Saccharomycetales</taxon>
        <taxon>Saccharomycetaceae</taxon>
        <taxon>Huiozyma</taxon>
    </lineage>
</organism>
<protein>
    <recommendedName>
        <fullName evidence="8">Glutathione hydrolase</fullName>
        <ecNumber evidence="8">2.3.2.2</ecNumber>
        <ecNumber evidence="8">3.4.19.13</ecNumber>
    </recommendedName>
    <alternativeName>
        <fullName evidence="8">Gamma-glutamyltransferase</fullName>
    </alternativeName>
    <alternativeName>
        <fullName evidence="8">Gamma-glutamyltranspeptidase</fullName>
    </alternativeName>
</protein>
<comment type="catalytic activity">
    <reaction evidence="1 8">
        <text>an S-substituted glutathione + H2O = an S-substituted L-cysteinylglycine + L-glutamate</text>
        <dbReference type="Rhea" id="RHEA:59468"/>
        <dbReference type="ChEBI" id="CHEBI:15377"/>
        <dbReference type="ChEBI" id="CHEBI:29985"/>
        <dbReference type="ChEBI" id="CHEBI:90779"/>
        <dbReference type="ChEBI" id="CHEBI:143103"/>
        <dbReference type="EC" id="3.4.19.13"/>
    </reaction>
</comment>
<dbReference type="PANTHER" id="PTHR11686">
    <property type="entry name" value="GAMMA GLUTAMYL TRANSPEPTIDASE"/>
    <property type="match status" value="1"/>
</dbReference>
<dbReference type="InterPro" id="IPR043138">
    <property type="entry name" value="GGT_lsub"/>
</dbReference>
<evidence type="ECO:0000256" key="7">
    <source>
        <dbReference type="PIRSR" id="PIRSR600101-2"/>
    </source>
</evidence>
<feature type="binding site" evidence="7">
    <location>
        <begin position="486"/>
        <end position="487"/>
    </location>
    <ligand>
        <name>L-glutamate</name>
        <dbReference type="ChEBI" id="CHEBI:29985"/>
    </ligand>
</feature>
<dbReference type="OrthoDB" id="1081007at2759"/>
<keyword evidence="8" id="KW-0012">Acyltransferase</keyword>
<keyword evidence="11" id="KW-1185">Reference proteome</keyword>
<dbReference type="InterPro" id="IPR029055">
    <property type="entry name" value="Ntn_hydrolases_N"/>
</dbReference>
<evidence type="ECO:0000256" key="6">
    <source>
        <dbReference type="PIRSR" id="PIRSR600101-1"/>
    </source>
</evidence>